<protein>
    <submittedName>
        <fullName evidence="5">Extracellular solute-binding protein</fullName>
    </submittedName>
</protein>
<dbReference type="PANTHER" id="PTHR43649">
    <property type="entry name" value="ARABINOSE-BINDING PROTEIN-RELATED"/>
    <property type="match status" value="1"/>
</dbReference>
<reference evidence="5 6" key="1">
    <citation type="submission" date="2023-08" db="EMBL/GenBank/DDBJ databases">
        <title>Implementing the SeqCode for naming new Mesorhizobium species isolated from Vachellia karroo root nodules.</title>
        <authorList>
            <person name="Van Lill M."/>
        </authorList>
    </citation>
    <scope>NUCLEOTIDE SEQUENCE [LARGE SCALE GENOMIC DNA]</scope>
    <source>
        <strain evidence="5 6">VK23A</strain>
    </source>
</reference>
<keyword evidence="4" id="KW-0732">Signal</keyword>
<evidence type="ECO:0000256" key="4">
    <source>
        <dbReference type="SAM" id="SignalP"/>
    </source>
</evidence>
<evidence type="ECO:0000313" key="5">
    <source>
        <dbReference type="EMBL" id="MDX8476547.1"/>
    </source>
</evidence>
<comment type="subcellular location">
    <subcellularLocation>
        <location evidence="1">Periplasm</location>
    </subcellularLocation>
</comment>
<dbReference type="PANTHER" id="PTHR43649:SF30">
    <property type="entry name" value="ABC TRANSPORTER SUBSTRATE-BINDING PROTEIN"/>
    <property type="match status" value="1"/>
</dbReference>
<keyword evidence="3" id="KW-0574">Periplasm</keyword>
<name>A0ABU4XP62_9HYPH</name>
<accession>A0ABU4XP62</accession>
<evidence type="ECO:0000256" key="3">
    <source>
        <dbReference type="ARBA" id="ARBA00022764"/>
    </source>
</evidence>
<dbReference type="InterPro" id="IPR006059">
    <property type="entry name" value="SBP"/>
</dbReference>
<sequence length="422" mass="45676">MKRAVPLLALASLLVPGFIAAGSAYGADDQTLTVSFSNPAYQPVLEEAGRQFEKDHPGVKVSFMTPVATHGEHLARTLRLAVSGGLQDVSFQGYDQIAILARKGIAAPLDEFITAEKDWNSNGLTSASMDAGKVGDKTYALPFESGTPTLFFNLDLVRRAGGDPNNLPQDWDGIIALANKIHGLGANTTGAFFDYNTAGNWTFQALMTGQGARLMSQDDRTIAFDGPEGRKAFSIIRRLGETGMVDMSQDQAFQAFGAGQIGILTQANSYLGTFEKKSAGLFEIKTMRWPLSSEESRIPIGGRSMMMLTKDPEKQKLAWAFMKLMVSPAVQTRLVEITGTSPVNTIAVQKPEFLGSLYAKNSNQRASIEALPFVTGWYTFPGDNSAKIVDVIRAHLRNVAINRGDVNEELSAMSADVKKLLP</sequence>
<dbReference type="Gene3D" id="3.40.190.10">
    <property type="entry name" value="Periplasmic binding protein-like II"/>
    <property type="match status" value="1"/>
</dbReference>
<evidence type="ECO:0000313" key="6">
    <source>
        <dbReference type="Proteomes" id="UP001271780"/>
    </source>
</evidence>
<evidence type="ECO:0000256" key="2">
    <source>
        <dbReference type="ARBA" id="ARBA00008520"/>
    </source>
</evidence>
<dbReference type="EMBL" id="JAVIIZ010000036">
    <property type="protein sequence ID" value="MDX8476547.1"/>
    <property type="molecule type" value="Genomic_DNA"/>
</dbReference>
<gene>
    <name evidence="5" type="ORF">RFM27_31250</name>
</gene>
<comment type="caution">
    <text evidence="5">The sequence shown here is derived from an EMBL/GenBank/DDBJ whole genome shotgun (WGS) entry which is preliminary data.</text>
</comment>
<keyword evidence="6" id="KW-1185">Reference proteome</keyword>
<feature type="chain" id="PRO_5047298372" evidence="4">
    <location>
        <begin position="27"/>
        <end position="422"/>
    </location>
</feature>
<organism evidence="5 6">
    <name type="scientific">Mesorhizobium dulcispinae</name>
    <dbReference type="NCBI Taxonomy" id="3072316"/>
    <lineage>
        <taxon>Bacteria</taxon>
        <taxon>Pseudomonadati</taxon>
        <taxon>Pseudomonadota</taxon>
        <taxon>Alphaproteobacteria</taxon>
        <taxon>Hyphomicrobiales</taxon>
        <taxon>Phyllobacteriaceae</taxon>
        <taxon>Mesorhizobium</taxon>
    </lineage>
</organism>
<dbReference type="Pfam" id="PF01547">
    <property type="entry name" value="SBP_bac_1"/>
    <property type="match status" value="1"/>
</dbReference>
<proteinExistence type="inferred from homology"/>
<comment type="similarity">
    <text evidence="2">Belongs to the bacterial solute-binding protein 1 family.</text>
</comment>
<dbReference type="Proteomes" id="UP001271780">
    <property type="component" value="Unassembled WGS sequence"/>
</dbReference>
<evidence type="ECO:0000256" key="1">
    <source>
        <dbReference type="ARBA" id="ARBA00004418"/>
    </source>
</evidence>
<feature type="signal peptide" evidence="4">
    <location>
        <begin position="1"/>
        <end position="26"/>
    </location>
</feature>
<dbReference type="SUPFAM" id="SSF53850">
    <property type="entry name" value="Periplasmic binding protein-like II"/>
    <property type="match status" value="1"/>
</dbReference>
<dbReference type="InterPro" id="IPR050490">
    <property type="entry name" value="Bact_solute-bd_prot1"/>
</dbReference>